<feature type="domain" description="Histidine kinase" evidence="7">
    <location>
        <begin position="289"/>
        <end position="562"/>
    </location>
</feature>
<dbReference type="Pfam" id="PF01590">
    <property type="entry name" value="GAF"/>
    <property type="match status" value="1"/>
</dbReference>
<comment type="catalytic activity">
    <reaction evidence="1">
        <text>ATP + protein L-histidine = ADP + protein N-phospho-L-histidine.</text>
        <dbReference type="EC" id="2.7.13.3"/>
    </reaction>
</comment>
<keyword evidence="6" id="KW-0175">Coiled coil</keyword>
<dbReference type="SMART" id="SM00065">
    <property type="entry name" value="GAF"/>
    <property type="match status" value="1"/>
</dbReference>
<dbReference type="InterPro" id="IPR029016">
    <property type="entry name" value="GAF-like_dom_sf"/>
</dbReference>
<keyword evidence="3" id="KW-0597">Phosphoprotein</keyword>
<dbReference type="SUPFAM" id="SSF47384">
    <property type="entry name" value="Homodimeric domain of signal transducing histidine kinase"/>
    <property type="match status" value="1"/>
</dbReference>
<dbReference type="Gene3D" id="3.30.565.10">
    <property type="entry name" value="Histidine kinase-like ATPase, C-terminal domain"/>
    <property type="match status" value="1"/>
</dbReference>
<reference evidence="9" key="2">
    <citation type="submission" date="2020-08" db="EMBL/GenBank/DDBJ databases">
        <authorList>
            <person name="Chen M."/>
            <person name="Teng W."/>
            <person name="Zhao L."/>
            <person name="Hu C."/>
            <person name="Zhou Y."/>
            <person name="Han B."/>
            <person name="Song L."/>
            <person name="Shu W."/>
        </authorList>
    </citation>
    <scope>NUCLEOTIDE SEQUENCE</scope>
    <source>
        <strain evidence="9">FACHB-1375</strain>
    </source>
</reference>
<accession>A0A926VGT4</accession>
<dbReference type="AlphaFoldDB" id="A0A926VGT4"/>
<feature type="coiled-coil region" evidence="6">
    <location>
        <begin position="5"/>
        <end position="67"/>
    </location>
</feature>
<evidence type="ECO:0000256" key="6">
    <source>
        <dbReference type="SAM" id="Coils"/>
    </source>
</evidence>
<evidence type="ECO:0000259" key="7">
    <source>
        <dbReference type="PROSITE" id="PS50109"/>
    </source>
</evidence>
<evidence type="ECO:0000256" key="3">
    <source>
        <dbReference type="ARBA" id="ARBA00022553"/>
    </source>
</evidence>
<keyword evidence="4" id="KW-0808">Transferase</keyword>
<evidence type="ECO:0000313" key="10">
    <source>
        <dbReference type="Proteomes" id="UP000641646"/>
    </source>
</evidence>
<proteinExistence type="predicted"/>
<evidence type="ECO:0000256" key="4">
    <source>
        <dbReference type="ARBA" id="ARBA00022777"/>
    </source>
</evidence>
<feature type="coiled-coil region" evidence="6">
    <location>
        <begin position="243"/>
        <end position="280"/>
    </location>
</feature>
<dbReference type="InterPro" id="IPR036890">
    <property type="entry name" value="HATPase_C_sf"/>
</dbReference>
<sequence>MFEDITERRQAESALQQAKEELENRVEKRTAQLTYAIEQLQSEIAYRVEAEAALRQSQERLQEIATREALLNRLANQIRSSLDLNIILQTAVQEIRDLLQIDRCIFVWYRPDSSAFSSEVGVVGDRGGFWEFVQEARNLAFPSLIGYKVPVTAVSLLTERAFDKQITRVDNARDLTDPLERRFFFSVGYTALLALPIHTQSGEIGVVSCAHVSCYRPWRDSEVELLQAVADQIAIAIDQAALYKQSRTAAAVAQAQAQQLEQTVRELKHAQAQLVQSEKMSSLGQLVAGVAHEINNPVNFIYGNISHVNQYTSDLLSVVRLYEKYYPHPAPEIESELEAIDIDFVKEDLPKTLSSLKIGADRIRQIVLTLRNFSRLDEADMKAVDIHEGIDSTLLLLQNRLGSQVGVKEKGQIVYPAIQVIKQYAKLPLVVCYAGQLNQVFMNIILNAIDALQEGSSCALVGREKSALRPSQTKQPTIWITTEVSNSNQVIIRIGDNGPGMTEEVRQRVFDPFFTTKPVGSGTGLGMSIGYQIVVEKHGGQLTCISAPGQGTEFVIQIPIQK</sequence>
<keyword evidence="4" id="KW-0418">Kinase</keyword>
<dbReference type="Gene3D" id="1.10.287.130">
    <property type="match status" value="1"/>
</dbReference>
<name>A0A926VGT4_9CYAN</name>
<evidence type="ECO:0000256" key="2">
    <source>
        <dbReference type="ARBA" id="ARBA00012438"/>
    </source>
</evidence>
<dbReference type="InterPro" id="IPR003018">
    <property type="entry name" value="GAF"/>
</dbReference>
<dbReference type="PRINTS" id="PR00344">
    <property type="entry name" value="BCTRLSENSOR"/>
</dbReference>
<dbReference type="EC" id="2.7.13.3" evidence="2"/>
<gene>
    <name evidence="9" type="ORF">H6G03_20805</name>
</gene>
<keyword evidence="5" id="KW-0902">Two-component regulatory system</keyword>
<dbReference type="PROSITE" id="PS50109">
    <property type="entry name" value="HIS_KIN"/>
    <property type="match status" value="1"/>
</dbReference>
<dbReference type="Pfam" id="PF02518">
    <property type="entry name" value="HATPase_c"/>
    <property type="match status" value="1"/>
</dbReference>
<reference evidence="9" key="1">
    <citation type="journal article" date="2015" name="ISME J.">
        <title>Draft Genome Sequence of Streptomyces incarnatus NRRL8089, which Produces the Nucleoside Antibiotic Sinefungin.</title>
        <authorList>
            <person name="Oshima K."/>
            <person name="Hattori M."/>
            <person name="Shimizu H."/>
            <person name="Fukuda K."/>
            <person name="Nemoto M."/>
            <person name="Inagaki K."/>
            <person name="Tamura T."/>
        </authorList>
    </citation>
    <scope>NUCLEOTIDE SEQUENCE</scope>
    <source>
        <strain evidence="9">FACHB-1375</strain>
    </source>
</reference>
<feature type="domain" description="PAC" evidence="8">
    <location>
        <begin position="1"/>
        <end position="17"/>
    </location>
</feature>
<organism evidence="9 10">
    <name type="scientific">Aerosakkonema funiforme FACHB-1375</name>
    <dbReference type="NCBI Taxonomy" id="2949571"/>
    <lineage>
        <taxon>Bacteria</taxon>
        <taxon>Bacillati</taxon>
        <taxon>Cyanobacteriota</taxon>
        <taxon>Cyanophyceae</taxon>
        <taxon>Oscillatoriophycideae</taxon>
        <taxon>Aerosakkonematales</taxon>
        <taxon>Aerosakkonemataceae</taxon>
        <taxon>Aerosakkonema</taxon>
    </lineage>
</organism>
<dbReference type="InterPro" id="IPR004358">
    <property type="entry name" value="Sig_transdc_His_kin-like_C"/>
</dbReference>
<protein>
    <recommendedName>
        <fullName evidence="2">histidine kinase</fullName>
        <ecNumber evidence="2">2.7.13.3</ecNumber>
    </recommendedName>
</protein>
<dbReference type="GO" id="GO:0000155">
    <property type="term" value="F:phosphorelay sensor kinase activity"/>
    <property type="evidence" value="ECO:0007669"/>
    <property type="project" value="InterPro"/>
</dbReference>
<dbReference type="Gene3D" id="3.30.450.40">
    <property type="match status" value="1"/>
</dbReference>
<dbReference type="InterPro" id="IPR003594">
    <property type="entry name" value="HATPase_dom"/>
</dbReference>
<dbReference type="PANTHER" id="PTHR43065:SF50">
    <property type="entry name" value="HISTIDINE KINASE"/>
    <property type="match status" value="1"/>
</dbReference>
<dbReference type="InterPro" id="IPR005467">
    <property type="entry name" value="His_kinase_dom"/>
</dbReference>
<dbReference type="InterPro" id="IPR000700">
    <property type="entry name" value="PAS-assoc_C"/>
</dbReference>
<dbReference type="Proteomes" id="UP000641646">
    <property type="component" value="Unassembled WGS sequence"/>
</dbReference>
<evidence type="ECO:0000256" key="1">
    <source>
        <dbReference type="ARBA" id="ARBA00000085"/>
    </source>
</evidence>
<evidence type="ECO:0000256" key="5">
    <source>
        <dbReference type="ARBA" id="ARBA00023012"/>
    </source>
</evidence>
<dbReference type="EMBL" id="JACJPW010000056">
    <property type="protein sequence ID" value="MBD2183469.1"/>
    <property type="molecule type" value="Genomic_DNA"/>
</dbReference>
<evidence type="ECO:0000259" key="8">
    <source>
        <dbReference type="PROSITE" id="PS50113"/>
    </source>
</evidence>
<comment type="caution">
    <text evidence="9">The sequence shown here is derived from an EMBL/GenBank/DDBJ whole genome shotgun (WGS) entry which is preliminary data.</text>
</comment>
<dbReference type="CDD" id="cd00082">
    <property type="entry name" value="HisKA"/>
    <property type="match status" value="1"/>
</dbReference>
<evidence type="ECO:0000313" key="9">
    <source>
        <dbReference type="EMBL" id="MBD2183469.1"/>
    </source>
</evidence>
<dbReference type="SUPFAM" id="SSF55781">
    <property type="entry name" value="GAF domain-like"/>
    <property type="match status" value="1"/>
</dbReference>
<dbReference type="InterPro" id="IPR036097">
    <property type="entry name" value="HisK_dim/P_sf"/>
</dbReference>
<dbReference type="SUPFAM" id="SSF55874">
    <property type="entry name" value="ATPase domain of HSP90 chaperone/DNA topoisomerase II/histidine kinase"/>
    <property type="match status" value="1"/>
</dbReference>
<dbReference type="PROSITE" id="PS50113">
    <property type="entry name" value="PAC"/>
    <property type="match status" value="1"/>
</dbReference>
<dbReference type="InterPro" id="IPR003661">
    <property type="entry name" value="HisK_dim/P_dom"/>
</dbReference>
<keyword evidence="10" id="KW-1185">Reference proteome</keyword>
<dbReference type="PANTHER" id="PTHR43065">
    <property type="entry name" value="SENSOR HISTIDINE KINASE"/>
    <property type="match status" value="1"/>
</dbReference>
<dbReference type="SMART" id="SM00387">
    <property type="entry name" value="HATPase_c"/>
    <property type="match status" value="1"/>
</dbReference>